<dbReference type="InterPro" id="IPR038734">
    <property type="entry name" value="YhaN_AAA"/>
</dbReference>
<evidence type="ECO:0000256" key="1">
    <source>
        <dbReference type="SAM" id="Coils"/>
    </source>
</evidence>
<proteinExistence type="predicted"/>
<dbReference type="InterPro" id="IPR027417">
    <property type="entry name" value="P-loop_NTPase"/>
</dbReference>
<evidence type="ECO:0000259" key="3">
    <source>
        <dbReference type="Pfam" id="PF13514"/>
    </source>
</evidence>
<feature type="transmembrane region" description="Helical" evidence="2">
    <location>
        <begin position="476"/>
        <end position="493"/>
    </location>
</feature>
<reference evidence="4 5" key="1">
    <citation type="submission" date="2019-03" db="EMBL/GenBank/DDBJ databases">
        <authorList>
            <person name="Jensen L."/>
            <person name="Storgaard J."/>
            <person name="Sulaj E."/>
            <person name="Schramm A."/>
            <person name="Marshall I.P.G."/>
        </authorList>
    </citation>
    <scope>NUCLEOTIDE SEQUENCE [LARGE SCALE GENOMIC DNA]</scope>
    <source>
        <strain evidence="4 5">2017H2G3</strain>
    </source>
</reference>
<evidence type="ECO:0000256" key="2">
    <source>
        <dbReference type="SAM" id="Phobius"/>
    </source>
</evidence>
<feature type="domain" description="YhaN AAA" evidence="3">
    <location>
        <begin position="1"/>
        <end position="207"/>
    </location>
</feature>
<protein>
    <recommendedName>
        <fullName evidence="3">YhaN AAA domain-containing protein</fullName>
    </recommendedName>
</protein>
<dbReference type="PANTHER" id="PTHR41259:SF1">
    <property type="entry name" value="DOUBLE-STRAND BREAK REPAIR RAD50 ATPASE, PUTATIVE-RELATED"/>
    <property type="match status" value="1"/>
</dbReference>
<accession>A0A4R1AWS2</accession>
<dbReference type="OrthoDB" id="9764467at2"/>
<dbReference type="Proteomes" id="UP000293846">
    <property type="component" value="Unassembled WGS sequence"/>
</dbReference>
<dbReference type="AlphaFoldDB" id="A0A4R1AWS2"/>
<name>A0A4R1AWS2_9BACI</name>
<feature type="coiled-coil region" evidence="1">
    <location>
        <begin position="328"/>
        <end position="419"/>
    </location>
</feature>
<keyword evidence="1" id="KW-0175">Coiled coil</keyword>
<keyword evidence="2" id="KW-1133">Transmembrane helix</keyword>
<feature type="transmembrane region" description="Helical" evidence="2">
    <location>
        <begin position="499"/>
        <end position="516"/>
    </location>
</feature>
<dbReference type="Pfam" id="PF13514">
    <property type="entry name" value="AAA_27"/>
    <property type="match status" value="1"/>
</dbReference>
<organism evidence="4 5">
    <name type="scientific">Cytobacillus praedii</name>
    <dbReference type="NCBI Taxonomy" id="1742358"/>
    <lineage>
        <taxon>Bacteria</taxon>
        <taxon>Bacillati</taxon>
        <taxon>Bacillota</taxon>
        <taxon>Bacilli</taxon>
        <taxon>Bacillales</taxon>
        <taxon>Bacillaceae</taxon>
        <taxon>Cytobacillus</taxon>
    </lineage>
</organism>
<dbReference type="Gene3D" id="3.40.50.300">
    <property type="entry name" value="P-loop containing nucleotide triphosphate hydrolases"/>
    <property type="match status" value="2"/>
</dbReference>
<dbReference type="RefSeq" id="WP_131236460.1">
    <property type="nucleotide sequence ID" value="NZ_SJTH01000006.1"/>
</dbReference>
<dbReference type="PANTHER" id="PTHR41259">
    <property type="entry name" value="DOUBLE-STRAND BREAK REPAIR RAD50 ATPASE, PUTATIVE-RELATED"/>
    <property type="match status" value="1"/>
</dbReference>
<dbReference type="SUPFAM" id="SSF52540">
    <property type="entry name" value="P-loop containing nucleoside triphosphate hydrolases"/>
    <property type="match status" value="1"/>
</dbReference>
<evidence type="ECO:0000313" key="5">
    <source>
        <dbReference type="Proteomes" id="UP000293846"/>
    </source>
</evidence>
<evidence type="ECO:0000313" key="4">
    <source>
        <dbReference type="EMBL" id="TCJ04930.1"/>
    </source>
</evidence>
<keyword evidence="2" id="KW-0812">Transmembrane</keyword>
<dbReference type="EMBL" id="SJTH01000006">
    <property type="protein sequence ID" value="TCJ04930.1"/>
    <property type="molecule type" value="Genomic_DNA"/>
</dbReference>
<sequence>MKITDLHIYGYGKLSGLKIADLNEFQVFYGENEAGKSTIMSFIHSILFGFPTKQQSELRYEPKDGSKYGGQLTAIFPAHGKAVIERVKGKSAGDVRVTLEDGTLGEEELLKELLSNVDKALYQSIFSFNVHGLQNIHHLKGEDLGRFLFSAGTLGTDQLIQAENILLKELDSRFKPNGKKPTINIKLNELKQVHQELKRAEQQNEQYWTFLKERVELEEQITSNHEELLLVQDKKARLEEWRHIQPLKMEEQLIGEELKTFEEIHFPIDGLTRMDRLEQMIKPLEGQLAGLVQRKNHLIVELENSKPNEAFIHKEPEITAAVGSLPLLEKLNQEKEELTVKLQELTQAELTLKEKLHLPIQEDELLSINTSVFMKEKITHTEEQYRRVKAKKHDLDERFNEGRQLLEETEEKMKILEQQRLPVSVRLELEKKIKDTNQREIIEYERTQIDDRLAFLQLAEKKEMEKTRRKKAQDRIQLTLFSILFMILVVLGIVNAEWLLVIAGVLGMIVTLYLHYKKITKSNGDFFTDEMKTLKEKKRELIQKLNEHDDQEMSAIKIKLENDREIVEQLRHYQLLWEQGNEQYERIIAAFESWEKAKLEAERRMIELGEELFLPRDIALNYLGDAFQLIEQLKKLYRERKNIFERSETVSMRITEMIEGISSLSDAYLKTAPSTIQETAYLLRKLLKDETEKQIKQSEKQTKFSELEEEYVRKKIEHDHFLMEQQKLLQLAQAENIENFREIGQWAEKKRQLNDKLKNVVSQLKRSSFNEEEIETYMSVTNIDSIIQKHTVRMKELKEIMPILQQSLAEKKYEIQVIEEGGTYADLLHKFKQMKAELEEDAKEWAKYAIAKEILDKTVERFKTERMPRMLKKAEEFLTCLTNGKYVRLYPKKDSSGFLIESSNQQLFEANEVSQATMEQIYVAFRLSLALTIYEKLPFPIIIDDSFVNFDHVRTEKIMSLLKGIENRQILFFTCHKHMLPYFSQNQILNVNHTASLLV</sequence>
<comment type="caution">
    <text evidence="4">The sequence shown here is derived from an EMBL/GenBank/DDBJ whole genome shotgun (WGS) entry which is preliminary data.</text>
</comment>
<keyword evidence="5" id="KW-1185">Reference proteome</keyword>
<keyword evidence="2" id="KW-0472">Membrane</keyword>
<gene>
    <name evidence="4" type="ORF">E0Y62_06830</name>
</gene>
<dbReference type="STRING" id="1742358.GCA_001439605_01047"/>